<dbReference type="InterPro" id="IPR009000">
    <property type="entry name" value="Transl_B-barrel_sf"/>
</dbReference>
<dbReference type="HAMAP" id="MF_00573">
    <property type="entry name" value="Ribosomal_eL33"/>
    <property type="match status" value="1"/>
</dbReference>
<dbReference type="PANTHER" id="PTHR10902">
    <property type="entry name" value="60S RIBOSOMAL PROTEIN L35A"/>
    <property type="match status" value="1"/>
</dbReference>
<evidence type="ECO:0000256" key="3">
    <source>
        <dbReference type="ARBA" id="ARBA00023274"/>
    </source>
</evidence>
<evidence type="ECO:0000313" key="7">
    <source>
        <dbReference type="EMBL" id="JAI16290.1"/>
    </source>
</evidence>
<keyword evidence="2 7" id="KW-0689">Ribosomal protein</keyword>
<dbReference type="FunFam" id="2.40.10.190:FF:000001">
    <property type="entry name" value="60S ribosomal protein L35a"/>
    <property type="match status" value="1"/>
</dbReference>
<dbReference type="EMBL" id="GDAI01001313">
    <property type="protein sequence ID" value="JAI16290.1"/>
    <property type="molecule type" value="mRNA"/>
</dbReference>
<dbReference type="Gene3D" id="2.40.10.190">
    <property type="entry name" value="translation elongation factor selb, chain A, domain 4"/>
    <property type="match status" value="1"/>
</dbReference>
<comment type="similarity">
    <text evidence="1">Belongs to the eukaryotic ribosomal protein eL33 family.</text>
</comment>
<evidence type="ECO:0000256" key="1">
    <source>
        <dbReference type="ARBA" id="ARBA00009269"/>
    </source>
</evidence>
<dbReference type="GO" id="GO:0006412">
    <property type="term" value="P:translation"/>
    <property type="evidence" value="ECO:0007669"/>
    <property type="project" value="InterPro"/>
</dbReference>
<dbReference type="AlphaFoldDB" id="A0A0K8TQV6"/>
<protein>
    <recommendedName>
        <fullName evidence="4">Large ribosomal subunit protein eL33</fullName>
    </recommendedName>
    <alternativeName>
        <fullName evidence="5">60S ribosomal protein L35a</fullName>
    </alternativeName>
</protein>
<accession>A0A0K8TQV6</accession>
<evidence type="ECO:0000256" key="2">
    <source>
        <dbReference type="ARBA" id="ARBA00022980"/>
    </source>
</evidence>
<evidence type="ECO:0000256" key="5">
    <source>
        <dbReference type="ARBA" id="ARBA00035530"/>
    </source>
</evidence>
<dbReference type="Pfam" id="PF01247">
    <property type="entry name" value="Ribosomal_L35Ae"/>
    <property type="match status" value="1"/>
</dbReference>
<name>A0A0K8TQV6_TABBR</name>
<feature type="region of interest" description="Disordered" evidence="6">
    <location>
        <begin position="1"/>
        <end position="30"/>
    </location>
</feature>
<feature type="compositionally biased region" description="Low complexity" evidence="6">
    <location>
        <begin position="1"/>
        <end position="18"/>
    </location>
</feature>
<dbReference type="PROSITE" id="PS01105">
    <property type="entry name" value="RIBOSOMAL_L35AE"/>
    <property type="match status" value="1"/>
</dbReference>
<reference evidence="7" key="1">
    <citation type="journal article" date="2015" name="Insect Biochem. Mol. Biol.">
        <title>An insight into the sialome of the horse fly, Tabanus bromius.</title>
        <authorList>
            <person name="Ribeiro J.M."/>
            <person name="Kazimirova M."/>
            <person name="Takac P."/>
            <person name="Andersen J.F."/>
            <person name="Francischetti I.M."/>
        </authorList>
    </citation>
    <scope>NUCLEOTIDE SEQUENCE</scope>
</reference>
<proteinExistence type="evidence at transcript level"/>
<dbReference type="GO" id="GO:1990904">
    <property type="term" value="C:ribonucleoprotein complex"/>
    <property type="evidence" value="ECO:0007669"/>
    <property type="project" value="UniProtKB-KW"/>
</dbReference>
<dbReference type="SUPFAM" id="SSF50447">
    <property type="entry name" value="Translation proteins"/>
    <property type="match status" value="1"/>
</dbReference>
<dbReference type="InterPro" id="IPR018266">
    <property type="entry name" value="Ribosomal_eL33_CS"/>
</dbReference>
<dbReference type="GO" id="GO:0005840">
    <property type="term" value="C:ribosome"/>
    <property type="evidence" value="ECO:0007669"/>
    <property type="project" value="UniProtKB-KW"/>
</dbReference>
<evidence type="ECO:0000256" key="6">
    <source>
        <dbReference type="SAM" id="MobiDB-lite"/>
    </source>
</evidence>
<dbReference type="GO" id="GO:0003735">
    <property type="term" value="F:structural constituent of ribosome"/>
    <property type="evidence" value="ECO:0007669"/>
    <property type="project" value="InterPro"/>
</dbReference>
<organism evidence="7">
    <name type="scientific">Tabanus bromius</name>
    <name type="common">Band-eyed brown horse fly</name>
    <dbReference type="NCBI Taxonomy" id="304241"/>
    <lineage>
        <taxon>Eukaryota</taxon>
        <taxon>Metazoa</taxon>
        <taxon>Ecdysozoa</taxon>
        <taxon>Arthropoda</taxon>
        <taxon>Hexapoda</taxon>
        <taxon>Insecta</taxon>
        <taxon>Pterygota</taxon>
        <taxon>Neoptera</taxon>
        <taxon>Endopterygota</taxon>
        <taxon>Diptera</taxon>
        <taxon>Brachycera</taxon>
        <taxon>Tabanomorpha</taxon>
        <taxon>Tabanoidea</taxon>
        <taxon>Tabanidae</taxon>
        <taxon>Tabanus</taxon>
    </lineage>
</organism>
<keyword evidence="3" id="KW-0687">Ribonucleoprotein</keyword>
<dbReference type="InterPro" id="IPR001780">
    <property type="entry name" value="Ribosomal_eL33"/>
</dbReference>
<sequence length="151" mass="17241">MVDAAATKPVAASAAPKASKSKVEKVEKPVAEKHVRPVKRHGRLYAKAVFTGYKRGLRNQHENQAILKIEGCRRREHGKFYIGKRCVYVYKAKTLKCVPQRPDRKTKIRAIWGKVTRLHGNSGCVRARFRRNLPGHAMGQRIRVMLYPSRI</sequence>
<dbReference type="InterPro" id="IPR038661">
    <property type="entry name" value="Ribosomal_eL33_sf"/>
</dbReference>
<feature type="compositionally biased region" description="Basic and acidic residues" evidence="6">
    <location>
        <begin position="21"/>
        <end position="30"/>
    </location>
</feature>
<evidence type="ECO:0000256" key="4">
    <source>
        <dbReference type="ARBA" id="ARBA00035228"/>
    </source>
</evidence>